<keyword evidence="9 12" id="KW-0472">Membrane</keyword>
<dbReference type="KEGG" id="llp:GH975_00835"/>
<dbReference type="RefSeq" id="WP_153712683.1">
    <property type="nucleotide sequence ID" value="NZ_CP045871.1"/>
</dbReference>
<dbReference type="PANTHER" id="PTHR35457:SF1">
    <property type="entry name" value="HEME A SYNTHASE"/>
    <property type="match status" value="1"/>
</dbReference>
<comment type="pathway">
    <text evidence="11">Porphyrin-containing compound metabolism.</text>
</comment>
<evidence type="ECO:0000256" key="12">
    <source>
        <dbReference type="SAM" id="Phobius"/>
    </source>
</evidence>
<feature type="transmembrane region" description="Helical" evidence="12">
    <location>
        <begin position="183"/>
        <end position="201"/>
    </location>
</feature>
<reference evidence="13 14" key="1">
    <citation type="submission" date="2019-11" db="EMBL/GenBank/DDBJ databases">
        <authorList>
            <person name="Khan S.A."/>
            <person name="Jeon C.O."/>
            <person name="Chun B.H."/>
        </authorList>
    </citation>
    <scope>NUCLEOTIDE SEQUENCE [LARGE SCALE GENOMIC DNA]</scope>
    <source>
        <strain evidence="13 14">IMCC 1097</strain>
    </source>
</reference>
<dbReference type="GO" id="GO:0016491">
    <property type="term" value="F:oxidoreductase activity"/>
    <property type="evidence" value="ECO:0007669"/>
    <property type="project" value="UniProtKB-KW"/>
</dbReference>
<evidence type="ECO:0000256" key="6">
    <source>
        <dbReference type="ARBA" id="ARBA00023002"/>
    </source>
</evidence>
<evidence type="ECO:0000313" key="14">
    <source>
        <dbReference type="Proteomes" id="UP000388235"/>
    </source>
</evidence>
<accession>A0A5Q2Q5D7</accession>
<dbReference type="PANTHER" id="PTHR35457">
    <property type="entry name" value="HEME A SYNTHASE"/>
    <property type="match status" value="1"/>
</dbReference>
<sequence>MTDTQRANTLTKLAVIAVFFALIVIGKGAYTRLADAGLGCPDWPGCYGHLTVPSGDKVVAAELAFPDAPVESYKAWVEMIHRYLATALGLLIIVITALGLKWAPAGKSSGWPRKHLIFLLLFVCLQGAFGAWTVTLKLWPKIVTLHLLGGFTVLTLLSLAAIRFSRWRPDAGVDGDRAHGLRALLPMGWVAMAVLCTQIFLGGWTSTNYAALACPDLPTCQGEMWPETDFQSGFNLLQEIGPNYLGGKLDNASRIAIHQSHRIGAIVATLVISGLALALIRRGRGTVYGRLGQLMLVALSVQIALGLSNIWFQLPIAVATAHNLGAAILLQVLVFTLYALRKLGPNGWSEL</sequence>
<feature type="transmembrane region" description="Helical" evidence="12">
    <location>
        <begin position="292"/>
        <end position="312"/>
    </location>
</feature>
<protein>
    <submittedName>
        <fullName evidence="13">Heme A synthase</fullName>
    </submittedName>
</protein>
<evidence type="ECO:0000256" key="2">
    <source>
        <dbReference type="ARBA" id="ARBA00022475"/>
    </source>
</evidence>
<dbReference type="Pfam" id="PF02628">
    <property type="entry name" value="COX15-CtaA"/>
    <property type="match status" value="1"/>
</dbReference>
<evidence type="ECO:0000256" key="1">
    <source>
        <dbReference type="ARBA" id="ARBA00004141"/>
    </source>
</evidence>
<gene>
    <name evidence="13" type="ORF">GH975_00835</name>
</gene>
<keyword evidence="5 12" id="KW-1133">Transmembrane helix</keyword>
<feature type="transmembrane region" description="Helical" evidence="12">
    <location>
        <begin position="318"/>
        <end position="340"/>
    </location>
</feature>
<dbReference type="InterPro" id="IPR003780">
    <property type="entry name" value="COX15/CtaA_fam"/>
</dbReference>
<organism evidence="13 14">
    <name type="scientific">Litorivicinus lipolyticus</name>
    <dbReference type="NCBI Taxonomy" id="418701"/>
    <lineage>
        <taxon>Bacteria</taxon>
        <taxon>Pseudomonadati</taxon>
        <taxon>Pseudomonadota</taxon>
        <taxon>Gammaproteobacteria</taxon>
        <taxon>Oceanospirillales</taxon>
        <taxon>Litorivicinaceae</taxon>
        <taxon>Litorivicinus</taxon>
    </lineage>
</organism>
<proteinExistence type="predicted"/>
<evidence type="ECO:0000256" key="8">
    <source>
        <dbReference type="ARBA" id="ARBA00023133"/>
    </source>
</evidence>
<dbReference type="AlphaFoldDB" id="A0A5Q2Q5D7"/>
<keyword evidence="8" id="KW-0350">Heme biosynthesis</keyword>
<comment type="subcellular location">
    <subcellularLocation>
        <location evidence="1">Membrane</location>
        <topology evidence="1">Multi-pass membrane protein</topology>
    </subcellularLocation>
</comment>
<feature type="transmembrane region" description="Helical" evidence="12">
    <location>
        <begin position="263"/>
        <end position="280"/>
    </location>
</feature>
<dbReference type="GO" id="GO:0006784">
    <property type="term" value="P:heme A biosynthetic process"/>
    <property type="evidence" value="ECO:0007669"/>
    <property type="project" value="InterPro"/>
</dbReference>
<evidence type="ECO:0000256" key="4">
    <source>
        <dbReference type="ARBA" id="ARBA00022723"/>
    </source>
</evidence>
<feature type="transmembrane region" description="Helical" evidence="12">
    <location>
        <begin position="12"/>
        <end position="30"/>
    </location>
</feature>
<evidence type="ECO:0000256" key="3">
    <source>
        <dbReference type="ARBA" id="ARBA00022692"/>
    </source>
</evidence>
<keyword evidence="4" id="KW-0479">Metal-binding</keyword>
<evidence type="ECO:0000256" key="7">
    <source>
        <dbReference type="ARBA" id="ARBA00023004"/>
    </source>
</evidence>
<feature type="transmembrane region" description="Helical" evidence="12">
    <location>
        <begin position="83"/>
        <end position="103"/>
    </location>
</feature>
<dbReference type="OrthoDB" id="1447144at2"/>
<keyword evidence="7" id="KW-0408">Iron</keyword>
<feature type="transmembrane region" description="Helical" evidence="12">
    <location>
        <begin position="142"/>
        <end position="162"/>
    </location>
</feature>
<evidence type="ECO:0000313" key="13">
    <source>
        <dbReference type="EMBL" id="QGG79179.1"/>
    </source>
</evidence>
<keyword evidence="14" id="KW-1185">Reference proteome</keyword>
<evidence type="ECO:0000256" key="10">
    <source>
        <dbReference type="ARBA" id="ARBA00023157"/>
    </source>
</evidence>
<feature type="transmembrane region" description="Helical" evidence="12">
    <location>
        <begin position="115"/>
        <end position="136"/>
    </location>
</feature>
<dbReference type="InterPro" id="IPR050450">
    <property type="entry name" value="COX15/CtaA_HemeA_synthase"/>
</dbReference>
<dbReference type="EMBL" id="CP045871">
    <property type="protein sequence ID" value="QGG79179.1"/>
    <property type="molecule type" value="Genomic_DNA"/>
</dbReference>
<dbReference type="Proteomes" id="UP000388235">
    <property type="component" value="Chromosome"/>
</dbReference>
<dbReference type="GO" id="GO:0016020">
    <property type="term" value="C:membrane"/>
    <property type="evidence" value="ECO:0007669"/>
    <property type="project" value="UniProtKB-SubCell"/>
</dbReference>
<keyword evidence="10" id="KW-1015">Disulfide bond</keyword>
<evidence type="ECO:0000256" key="11">
    <source>
        <dbReference type="ARBA" id="ARBA00023444"/>
    </source>
</evidence>
<keyword evidence="3 12" id="KW-0812">Transmembrane</keyword>
<keyword evidence="2" id="KW-1003">Cell membrane</keyword>
<name>A0A5Q2Q5D7_9GAMM</name>
<evidence type="ECO:0000256" key="9">
    <source>
        <dbReference type="ARBA" id="ARBA00023136"/>
    </source>
</evidence>
<evidence type="ECO:0000256" key="5">
    <source>
        <dbReference type="ARBA" id="ARBA00022989"/>
    </source>
</evidence>
<dbReference type="GO" id="GO:0046872">
    <property type="term" value="F:metal ion binding"/>
    <property type="evidence" value="ECO:0007669"/>
    <property type="project" value="UniProtKB-KW"/>
</dbReference>
<keyword evidence="6" id="KW-0560">Oxidoreductase</keyword>